<evidence type="ECO:0000256" key="4">
    <source>
        <dbReference type="RuleBase" id="RU003718"/>
    </source>
</evidence>
<keyword evidence="3 4" id="KW-0808">Transferase</keyword>
<evidence type="ECO:0000256" key="2">
    <source>
        <dbReference type="ARBA" id="ARBA00022676"/>
    </source>
</evidence>
<sequence length="454" mass="50393">MEDTIVFYTPSDHSQPTIALAKFISKHHPSISMTIISTAAFPSSAAVLPKTISYHPLPAVPMPPNLSSNPVEFLFEIPRLHNTKLREALERISETSKIKALVIDFFCNSAFEVSRSLNIPTFFEASLGASGLCEFLYHPTFHKTVPGDIADFNDFLEIPGCPPLHSADVPKGLFRRKTIAYKHFLDTANNMRMSSGILLHAFDALEYRAKEALSNGLCNPDGPTPPVYFVSPTVAETLAYRENTAALRHECLTWLDLQPDKSVIFLCFGRRGTFSMQQLHEIAVGLERSGRRFLWAIRSSGAGNGEPDLSVVLPEGFLERTKDIGLVITTWAPQKEVLSHVAVCGFVTHCGWNSVLEAVSFGVPMIGWPLYAEQRMNRVFMVEEIKVALPLEEEADGLVRATELEKRVRELTESVRGKAVSRRVEEMRLSAEKAVSKGGTSLIALEKFMDSITL</sequence>
<dbReference type="PROSITE" id="PS00375">
    <property type="entry name" value="UDPGT"/>
    <property type="match status" value="1"/>
</dbReference>
<dbReference type="AlphaFoldDB" id="Q33DV2"/>
<evidence type="ECO:0000313" key="6">
    <source>
        <dbReference type="EMBL" id="BAE48240.1"/>
    </source>
</evidence>
<evidence type="ECO:0000256" key="5">
    <source>
        <dbReference type="RuleBase" id="RU362057"/>
    </source>
</evidence>
<accession>Q33DV2</accession>
<protein>
    <recommendedName>
        <fullName evidence="5">Glycosyltransferase</fullName>
        <ecNumber evidence="5">2.4.1.-</ecNumber>
    </recommendedName>
</protein>
<dbReference type="InterPro" id="IPR050481">
    <property type="entry name" value="UDP-glycosyltransf_plant"/>
</dbReference>
<organism evidence="6">
    <name type="scientific">Linaria vulgaris</name>
    <name type="common">Toadflax</name>
    <dbReference type="NCBI Taxonomy" id="43171"/>
    <lineage>
        <taxon>Eukaryota</taxon>
        <taxon>Viridiplantae</taxon>
        <taxon>Streptophyta</taxon>
        <taxon>Embryophyta</taxon>
        <taxon>Tracheophyta</taxon>
        <taxon>Spermatophyta</taxon>
        <taxon>Magnoliopsida</taxon>
        <taxon>eudicotyledons</taxon>
        <taxon>Gunneridae</taxon>
        <taxon>Pentapetalae</taxon>
        <taxon>asterids</taxon>
        <taxon>lamiids</taxon>
        <taxon>Lamiales</taxon>
        <taxon>Plantaginaceae</taxon>
        <taxon>Antirrhineae</taxon>
        <taxon>Linaria</taxon>
    </lineage>
</organism>
<dbReference type="InterPro" id="IPR035595">
    <property type="entry name" value="UDP_glycos_trans_CS"/>
</dbReference>
<proteinExistence type="evidence at transcript level"/>
<dbReference type="CAZy" id="GT1">
    <property type="family name" value="Glycosyltransferase Family 1"/>
</dbReference>
<evidence type="ECO:0000256" key="3">
    <source>
        <dbReference type="ARBA" id="ARBA00022679"/>
    </source>
</evidence>
<reference evidence="6" key="1">
    <citation type="submission" date="2005-01" db="EMBL/GenBank/DDBJ databases">
        <title>chalcone 4'-glucosyltransferase from Antirrhinum and Linaria.</title>
        <authorList>
            <person name="Ono E."/>
            <person name="Fukuchi-Mizutani M."/>
            <person name="Nakamura N."/>
            <person name="Fukui Y."/>
            <person name="Yonekura-Sakakibara K."/>
            <person name="Yamaguchi M."/>
            <person name="Nakayama T."/>
            <person name="Kusumi T."/>
            <person name="Tanaka Y."/>
        </authorList>
    </citation>
    <scope>NUCLEOTIDE SEQUENCE</scope>
</reference>
<dbReference type="InterPro" id="IPR002213">
    <property type="entry name" value="UDP_glucos_trans"/>
</dbReference>
<dbReference type="SUPFAM" id="SSF53756">
    <property type="entry name" value="UDP-Glycosyltransferase/glycogen phosphorylase"/>
    <property type="match status" value="1"/>
</dbReference>
<dbReference type="PANTHER" id="PTHR48048">
    <property type="entry name" value="GLYCOSYLTRANSFERASE"/>
    <property type="match status" value="1"/>
</dbReference>
<dbReference type="GO" id="GO:0035251">
    <property type="term" value="F:UDP-glucosyltransferase activity"/>
    <property type="evidence" value="ECO:0007669"/>
    <property type="project" value="InterPro"/>
</dbReference>
<evidence type="ECO:0000256" key="1">
    <source>
        <dbReference type="ARBA" id="ARBA00009995"/>
    </source>
</evidence>
<dbReference type="Pfam" id="PF00201">
    <property type="entry name" value="UDPGT"/>
    <property type="match status" value="1"/>
</dbReference>
<dbReference type="EC" id="2.4.1.-" evidence="5"/>
<gene>
    <name evidence="6" type="primary">L4'CGT</name>
</gene>
<dbReference type="CDD" id="cd03784">
    <property type="entry name" value="GT1_Gtf-like"/>
    <property type="match status" value="1"/>
</dbReference>
<dbReference type="FunFam" id="3.40.50.2000:FF:000020">
    <property type="entry name" value="Glycosyltransferase"/>
    <property type="match status" value="1"/>
</dbReference>
<comment type="similarity">
    <text evidence="1 4">Belongs to the UDP-glycosyltransferase family.</text>
</comment>
<dbReference type="EMBL" id="AB198666">
    <property type="protein sequence ID" value="BAE48240.1"/>
    <property type="molecule type" value="mRNA"/>
</dbReference>
<dbReference type="PANTHER" id="PTHR48048:SF70">
    <property type="entry name" value="ISOFLAVONE 7-O-GLUCOSYLTRANSFERASE"/>
    <property type="match status" value="1"/>
</dbReference>
<keyword evidence="2 4" id="KW-0328">Glycosyltransferase</keyword>
<name>Q33DV2_LINVU</name>
<dbReference type="Gene3D" id="3.40.50.2000">
    <property type="entry name" value="Glycogen Phosphorylase B"/>
    <property type="match status" value="2"/>
</dbReference>